<reference evidence="2" key="1">
    <citation type="journal article" date="2014" name="Front. Microbiol.">
        <title>High frequency of phylogenetically diverse reductive dehalogenase-homologous genes in deep subseafloor sedimentary metagenomes.</title>
        <authorList>
            <person name="Kawai M."/>
            <person name="Futagami T."/>
            <person name="Toyoda A."/>
            <person name="Takaki Y."/>
            <person name="Nishi S."/>
            <person name="Hori S."/>
            <person name="Arai W."/>
            <person name="Tsubouchi T."/>
            <person name="Morono Y."/>
            <person name="Uchiyama I."/>
            <person name="Ito T."/>
            <person name="Fujiyama A."/>
            <person name="Inagaki F."/>
            <person name="Takami H."/>
        </authorList>
    </citation>
    <scope>NUCLEOTIDE SEQUENCE</scope>
    <source>
        <strain evidence="2">Expedition CK06-06</strain>
    </source>
</reference>
<dbReference type="Pfam" id="PF00107">
    <property type="entry name" value="ADH_zinc_N"/>
    <property type="match status" value="1"/>
</dbReference>
<dbReference type="AlphaFoldDB" id="X1UP30"/>
<name>X1UP30_9ZZZZ</name>
<evidence type="ECO:0000259" key="1">
    <source>
        <dbReference type="Pfam" id="PF00107"/>
    </source>
</evidence>
<feature type="domain" description="Alcohol dehydrogenase-like C-terminal" evidence="1">
    <location>
        <begin position="1"/>
        <end position="47"/>
    </location>
</feature>
<dbReference type="InterPro" id="IPR013149">
    <property type="entry name" value="ADH-like_C"/>
</dbReference>
<organism evidence="2">
    <name type="scientific">marine sediment metagenome</name>
    <dbReference type="NCBI Taxonomy" id="412755"/>
    <lineage>
        <taxon>unclassified sequences</taxon>
        <taxon>metagenomes</taxon>
        <taxon>ecological metagenomes</taxon>
    </lineage>
</organism>
<dbReference type="InterPro" id="IPR036291">
    <property type="entry name" value="NAD(P)-bd_dom_sf"/>
</dbReference>
<sequence>MALKLGATTIINPSEKDVYEAVNEITGGIGMDKTFECVGLEATFNQA</sequence>
<proteinExistence type="predicted"/>
<comment type="caution">
    <text evidence="2">The sequence shown here is derived from an EMBL/GenBank/DDBJ whole genome shotgun (WGS) entry which is preliminary data.</text>
</comment>
<dbReference type="EMBL" id="BARW01035294">
    <property type="protein sequence ID" value="GAJ19259.1"/>
    <property type="molecule type" value="Genomic_DNA"/>
</dbReference>
<dbReference type="Gene3D" id="3.40.50.720">
    <property type="entry name" value="NAD(P)-binding Rossmann-like Domain"/>
    <property type="match status" value="1"/>
</dbReference>
<accession>X1UP30</accession>
<evidence type="ECO:0000313" key="2">
    <source>
        <dbReference type="EMBL" id="GAJ19259.1"/>
    </source>
</evidence>
<dbReference type="SUPFAM" id="SSF51735">
    <property type="entry name" value="NAD(P)-binding Rossmann-fold domains"/>
    <property type="match status" value="1"/>
</dbReference>
<feature type="non-terminal residue" evidence="2">
    <location>
        <position position="47"/>
    </location>
</feature>
<protein>
    <recommendedName>
        <fullName evidence="1">Alcohol dehydrogenase-like C-terminal domain-containing protein</fullName>
    </recommendedName>
</protein>
<gene>
    <name evidence="2" type="ORF">S12H4_55081</name>
</gene>